<evidence type="ECO:0000313" key="2">
    <source>
        <dbReference type="EMBL" id="AJE84209.1"/>
    </source>
</evidence>
<dbReference type="KEGG" id="sals:SLNWT_3833"/>
<evidence type="ECO:0000313" key="3">
    <source>
        <dbReference type="Proteomes" id="UP000031523"/>
    </source>
</evidence>
<organism evidence="2 3">
    <name type="scientific">Streptomyces albus (strain ATCC 21838 / DSM 41398 / FERM P-419 / JCM 4703 / NBRC 107858)</name>
    <dbReference type="NCBI Taxonomy" id="1081613"/>
    <lineage>
        <taxon>Bacteria</taxon>
        <taxon>Bacillati</taxon>
        <taxon>Actinomycetota</taxon>
        <taxon>Actinomycetes</taxon>
        <taxon>Kitasatosporales</taxon>
        <taxon>Streptomycetaceae</taxon>
        <taxon>Streptomyces</taxon>
    </lineage>
</organism>
<sequence>MGERALSPDTSGRPFAAFWRRESALSRPHDGITQRRHGCARRARTGRLSV</sequence>
<dbReference type="EMBL" id="CP010519">
    <property type="protein sequence ID" value="AJE84209.1"/>
    <property type="molecule type" value="Genomic_DNA"/>
</dbReference>
<feature type="region of interest" description="Disordered" evidence="1">
    <location>
        <begin position="27"/>
        <end position="50"/>
    </location>
</feature>
<name>A0A0B5ERD7_STRA4</name>
<feature type="compositionally biased region" description="Basic residues" evidence="1">
    <location>
        <begin position="34"/>
        <end position="50"/>
    </location>
</feature>
<evidence type="ECO:0000256" key="1">
    <source>
        <dbReference type="SAM" id="MobiDB-lite"/>
    </source>
</evidence>
<reference evidence="2 3" key="1">
    <citation type="submission" date="2015-01" db="EMBL/GenBank/DDBJ databases">
        <title>Enhanced salinomycin production by adjusting the supply of polyketide extender units in Streptomyce albus DSM 41398.</title>
        <authorList>
            <person name="Lu C."/>
        </authorList>
    </citation>
    <scope>NUCLEOTIDE SEQUENCE [LARGE SCALE GENOMIC DNA]</scope>
    <source>
        <strain evidence="3">ATCC 21838 / DSM 41398 / FERM P-419 / JCM 4703 / NBRC 107858</strain>
    </source>
</reference>
<protein>
    <submittedName>
        <fullName evidence="2">Uncharacterized protein</fullName>
    </submittedName>
</protein>
<proteinExistence type="predicted"/>
<dbReference type="AlphaFoldDB" id="A0A0B5ERD7"/>
<dbReference type="Proteomes" id="UP000031523">
    <property type="component" value="Chromosome"/>
</dbReference>
<keyword evidence="3" id="KW-1185">Reference proteome</keyword>
<accession>A0A0B5ERD7</accession>
<gene>
    <name evidence="2" type="ORF">SLNWT_3833</name>
</gene>